<evidence type="ECO:0000256" key="1">
    <source>
        <dbReference type="ARBA" id="ARBA00023015"/>
    </source>
</evidence>
<dbReference type="InterPro" id="IPR001647">
    <property type="entry name" value="HTH_TetR"/>
</dbReference>
<dbReference type="OrthoDB" id="3766519at2"/>
<keyword evidence="7" id="KW-1185">Reference proteome</keyword>
<dbReference type="PRINTS" id="PR00455">
    <property type="entry name" value="HTHTETR"/>
</dbReference>
<evidence type="ECO:0000256" key="2">
    <source>
        <dbReference type="ARBA" id="ARBA00023125"/>
    </source>
</evidence>
<dbReference type="Gene3D" id="1.10.357.10">
    <property type="entry name" value="Tetracycline Repressor, domain 2"/>
    <property type="match status" value="1"/>
</dbReference>
<keyword evidence="3" id="KW-0804">Transcription</keyword>
<organism evidence="6 7">
    <name type="scientific">Herbiconiux ginsengi</name>
    <dbReference type="NCBI Taxonomy" id="381665"/>
    <lineage>
        <taxon>Bacteria</taxon>
        <taxon>Bacillati</taxon>
        <taxon>Actinomycetota</taxon>
        <taxon>Actinomycetes</taxon>
        <taxon>Micrococcales</taxon>
        <taxon>Microbacteriaceae</taxon>
        <taxon>Herbiconiux</taxon>
    </lineage>
</organism>
<dbReference type="PROSITE" id="PS50977">
    <property type="entry name" value="HTH_TETR_2"/>
    <property type="match status" value="1"/>
</dbReference>
<dbReference type="Proteomes" id="UP000198891">
    <property type="component" value="Unassembled WGS sequence"/>
</dbReference>
<dbReference type="STRING" id="381665.SAMN05216554_1754"/>
<feature type="DNA-binding region" description="H-T-H motif" evidence="4">
    <location>
        <begin position="35"/>
        <end position="54"/>
    </location>
</feature>
<name>A0A1H3NB80_9MICO</name>
<evidence type="ECO:0000256" key="4">
    <source>
        <dbReference type="PROSITE-ProRule" id="PRU00335"/>
    </source>
</evidence>
<dbReference type="AlphaFoldDB" id="A0A1H3NB80"/>
<feature type="domain" description="HTH tetR-type" evidence="5">
    <location>
        <begin position="12"/>
        <end position="72"/>
    </location>
</feature>
<evidence type="ECO:0000256" key="3">
    <source>
        <dbReference type="ARBA" id="ARBA00023163"/>
    </source>
</evidence>
<dbReference type="RefSeq" id="WP_092551489.1">
    <property type="nucleotide sequence ID" value="NZ_FNPZ01000001.1"/>
</dbReference>
<evidence type="ECO:0000313" key="7">
    <source>
        <dbReference type="Proteomes" id="UP000198891"/>
    </source>
</evidence>
<keyword evidence="2 4" id="KW-0238">DNA-binding</keyword>
<evidence type="ECO:0000313" key="6">
    <source>
        <dbReference type="EMBL" id="SDY85469.1"/>
    </source>
</evidence>
<proteinExistence type="predicted"/>
<dbReference type="Pfam" id="PF00440">
    <property type="entry name" value="TetR_N"/>
    <property type="match status" value="1"/>
</dbReference>
<dbReference type="SUPFAM" id="SSF46689">
    <property type="entry name" value="Homeodomain-like"/>
    <property type="match status" value="1"/>
</dbReference>
<dbReference type="PANTHER" id="PTHR47506">
    <property type="entry name" value="TRANSCRIPTIONAL REGULATORY PROTEIN"/>
    <property type="match status" value="1"/>
</dbReference>
<dbReference type="EMBL" id="FNPZ01000001">
    <property type="protein sequence ID" value="SDY85469.1"/>
    <property type="molecule type" value="Genomic_DNA"/>
</dbReference>
<evidence type="ECO:0000259" key="5">
    <source>
        <dbReference type="PROSITE" id="PS50977"/>
    </source>
</evidence>
<protein>
    <submittedName>
        <fullName evidence="6">Transcriptional regulator, TetR family</fullName>
    </submittedName>
</protein>
<reference evidence="6 7" key="1">
    <citation type="submission" date="2016-10" db="EMBL/GenBank/DDBJ databases">
        <authorList>
            <person name="de Groot N.N."/>
        </authorList>
    </citation>
    <scope>NUCLEOTIDE SEQUENCE [LARGE SCALE GENOMIC DNA]</scope>
    <source>
        <strain evidence="6 7">CGMCC 4.3491</strain>
    </source>
</reference>
<dbReference type="InterPro" id="IPR009057">
    <property type="entry name" value="Homeodomain-like_sf"/>
</dbReference>
<accession>A0A1H3NB80</accession>
<dbReference type="PANTHER" id="PTHR47506:SF1">
    <property type="entry name" value="HTH-TYPE TRANSCRIPTIONAL REGULATOR YJDC"/>
    <property type="match status" value="1"/>
</dbReference>
<dbReference type="GO" id="GO:0003677">
    <property type="term" value="F:DNA binding"/>
    <property type="evidence" value="ECO:0007669"/>
    <property type="project" value="UniProtKB-UniRule"/>
</dbReference>
<sequence>MPSPQPIPRIQTDVSAELRQIALQMFAENGYTGTSLQQIADAAGYSKSSVLYHFSSKEALFEEAIAPAVERLGTFLASTVARASSRELREAFVVEFVDLLLEYRLAAHIIINQGQTLGDIRSIDQALGYMAQIGEAFMSELPTTQQRVRLGIALAGAAYILVAAPAGNVLMEPVDEVREALIDVVTELILPLAG</sequence>
<keyword evidence="1" id="KW-0805">Transcription regulation</keyword>
<gene>
    <name evidence="6" type="ORF">SAMN05216554_1754</name>
</gene>